<accession>A0A819UV31</accession>
<evidence type="ECO:0000256" key="10">
    <source>
        <dbReference type="ARBA" id="ARBA00023303"/>
    </source>
</evidence>
<keyword evidence="2" id="KW-0813">Transport</keyword>
<evidence type="ECO:0000256" key="3">
    <source>
        <dbReference type="ARBA" id="ARBA00022692"/>
    </source>
</evidence>
<feature type="transmembrane region" description="Helical" evidence="11">
    <location>
        <begin position="262"/>
        <end position="283"/>
    </location>
</feature>
<evidence type="ECO:0000256" key="4">
    <source>
        <dbReference type="ARBA" id="ARBA00022989"/>
    </source>
</evidence>
<comment type="caution">
    <text evidence="14">The sequence shown here is derived from an EMBL/GenBank/DDBJ whole genome shotgun (WGS) entry which is preliminary data.</text>
</comment>
<keyword evidence="8" id="KW-0325">Glycoprotein</keyword>
<keyword evidence="9" id="KW-1071">Ligand-gated ion channel</keyword>
<dbReference type="InterPro" id="IPR001320">
    <property type="entry name" value="Iontro_rcpt_C"/>
</dbReference>
<keyword evidence="5" id="KW-0406">Ion transport</keyword>
<evidence type="ECO:0000256" key="6">
    <source>
        <dbReference type="ARBA" id="ARBA00023136"/>
    </source>
</evidence>
<evidence type="ECO:0000256" key="11">
    <source>
        <dbReference type="SAM" id="Phobius"/>
    </source>
</evidence>
<dbReference type="AlphaFoldDB" id="A0A819UV31"/>
<dbReference type="Proteomes" id="UP000663844">
    <property type="component" value="Unassembled WGS sequence"/>
</dbReference>
<evidence type="ECO:0000256" key="8">
    <source>
        <dbReference type="ARBA" id="ARBA00023180"/>
    </source>
</evidence>
<reference evidence="14" key="1">
    <citation type="submission" date="2021-02" db="EMBL/GenBank/DDBJ databases">
        <authorList>
            <person name="Nowell W R."/>
        </authorList>
    </citation>
    <scope>NUCLEOTIDE SEQUENCE</scope>
</reference>
<dbReference type="SMART" id="SM00079">
    <property type="entry name" value="PBPe"/>
    <property type="match status" value="1"/>
</dbReference>
<feature type="domain" description="Ionotropic glutamate receptor C-terminal" evidence="12">
    <location>
        <begin position="35"/>
        <end position="244"/>
    </location>
</feature>
<dbReference type="GO" id="GO:0015276">
    <property type="term" value="F:ligand-gated monoatomic ion channel activity"/>
    <property type="evidence" value="ECO:0007669"/>
    <property type="project" value="InterPro"/>
</dbReference>
<keyword evidence="6 11" id="KW-0472">Membrane</keyword>
<dbReference type="Proteomes" id="UP000663845">
    <property type="component" value="Unassembled WGS sequence"/>
</dbReference>
<evidence type="ECO:0000256" key="2">
    <source>
        <dbReference type="ARBA" id="ARBA00022448"/>
    </source>
</evidence>
<comment type="subcellular location">
    <subcellularLocation>
        <location evidence="1">Membrane</location>
        <topology evidence="1">Multi-pass membrane protein</topology>
    </subcellularLocation>
</comment>
<evidence type="ECO:0000256" key="1">
    <source>
        <dbReference type="ARBA" id="ARBA00004141"/>
    </source>
</evidence>
<dbReference type="Gene3D" id="3.40.190.10">
    <property type="entry name" value="Periplasmic binding protein-like II"/>
    <property type="match status" value="1"/>
</dbReference>
<keyword evidence="7" id="KW-0675">Receptor</keyword>
<feature type="transmembrane region" description="Helical" evidence="11">
    <location>
        <begin position="20"/>
        <end position="40"/>
    </location>
</feature>
<dbReference type="InterPro" id="IPR015683">
    <property type="entry name" value="Ionotropic_Glu_rcpt"/>
</dbReference>
<evidence type="ECO:0000313" key="14">
    <source>
        <dbReference type="EMBL" id="CAF4098672.1"/>
    </source>
</evidence>
<dbReference type="EMBL" id="CAJOAZ010005405">
    <property type="protein sequence ID" value="CAF4098672.1"/>
    <property type="molecule type" value="Genomic_DNA"/>
</dbReference>
<dbReference type="Pfam" id="PF00060">
    <property type="entry name" value="Lig_chan"/>
    <property type="match status" value="1"/>
</dbReference>
<dbReference type="PANTHER" id="PTHR18966">
    <property type="entry name" value="IONOTROPIC GLUTAMATE RECEPTOR"/>
    <property type="match status" value="1"/>
</dbReference>
<evidence type="ECO:0000256" key="9">
    <source>
        <dbReference type="ARBA" id="ARBA00023286"/>
    </source>
</evidence>
<dbReference type="EMBL" id="CAJNOG010001550">
    <property type="protein sequence ID" value="CAF1453155.1"/>
    <property type="molecule type" value="Genomic_DNA"/>
</dbReference>
<protein>
    <recommendedName>
        <fullName evidence="12">Ionotropic glutamate receptor C-terminal domain-containing protein</fullName>
    </recommendedName>
</protein>
<evidence type="ECO:0000259" key="12">
    <source>
        <dbReference type="SMART" id="SM00079"/>
    </source>
</evidence>
<evidence type="ECO:0000313" key="13">
    <source>
        <dbReference type="EMBL" id="CAF1453155.1"/>
    </source>
</evidence>
<keyword evidence="3 11" id="KW-0812">Transmembrane</keyword>
<dbReference type="SUPFAM" id="SSF53850">
    <property type="entry name" value="Periplasmic binding protein-like II"/>
    <property type="match status" value="1"/>
</dbReference>
<name>A0A819UV31_9BILA</name>
<evidence type="ECO:0000256" key="7">
    <source>
        <dbReference type="ARBA" id="ARBA00023170"/>
    </source>
</evidence>
<evidence type="ECO:0000313" key="15">
    <source>
        <dbReference type="Proteomes" id="UP000663844"/>
    </source>
</evidence>
<feature type="transmembrane region" description="Helical" evidence="11">
    <location>
        <begin position="84"/>
        <end position="105"/>
    </location>
</feature>
<gene>
    <name evidence="13" type="ORF">JYZ213_LOCUS40808</name>
    <name evidence="14" type="ORF">OXD698_LOCUS35303</name>
</gene>
<feature type="transmembrane region" description="Helical" evidence="11">
    <location>
        <begin position="52"/>
        <end position="72"/>
    </location>
</feature>
<sequence>MPTNPADKIDLLAFLKPFSTGLWLLILGAILCSSIIICLIERQDNEELKEQSIISLCAMSVWYSYGNVIGYGAGLDLQTGPGRILTAGLFMLNVVLLASYIANLASDLTLQNSQSPISGLDDIKAGKIPFNRLGILIGTSNEDFYLTEISNNQTNFYPLYSKQQLYNCLLNGTIDAAFIGSGTAQYITSNVYCNISVVGETFDQGIFAIATRKQWIYQQSLDIAILTLSVSGDLNNLQTKWFQSQLCPTSSTSTSTAMNIQALAGLFLVFAVIFILLLLLFAWNKRLIIKNFILKLNCKKKSEVE</sequence>
<proteinExistence type="predicted"/>
<keyword evidence="10" id="KW-0407">Ion channel</keyword>
<dbReference type="GO" id="GO:0016020">
    <property type="term" value="C:membrane"/>
    <property type="evidence" value="ECO:0007669"/>
    <property type="project" value="UniProtKB-SubCell"/>
</dbReference>
<organism evidence="14 15">
    <name type="scientific">Adineta steineri</name>
    <dbReference type="NCBI Taxonomy" id="433720"/>
    <lineage>
        <taxon>Eukaryota</taxon>
        <taxon>Metazoa</taxon>
        <taxon>Spiralia</taxon>
        <taxon>Gnathifera</taxon>
        <taxon>Rotifera</taxon>
        <taxon>Eurotatoria</taxon>
        <taxon>Bdelloidea</taxon>
        <taxon>Adinetida</taxon>
        <taxon>Adinetidae</taxon>
        <taxon>Adineta</taxon>
    </lineage>
</organism>
<evidence type="ECO:0000256" key="5">
    <source>
        <dbReference type="ARBA" id="ARBA00023065"/>
    </source>
</evidence>
<keyword evidence="4 11" id="KW-1133">Transmembrane helix</keyword>